<dbReference type="EMBL" id="MFFB01000012">
    <property type="protein sequence ID" value="OGE94631.1"/>
    <property type="molecule type" value="Genomic_DNA"/>
</dbReference>
<dbReference type="SUPFAM" id="SSF51445">
    <property type="entry name" value="(Trans)glycosidases"/>
    <property type="match status" value="1"/>
</dbReference>
<dbReference type="PANTHER" id="PTHR10353">
    <property type="entry name" value="GLYCOSYL HYDROLASE"/>
    <property type="match status" value="1"/>
</dbReference>
<accession>A0A1F5PXG5</accession>
<dbReference type="PANTHER" id="PTHR10353:SF209">
    <property type="entry name" value="GALACTOLIPID GALACTOSYLTRANSFERASE SFR2, CHLOROPLASTIC"/>
    <property type="match status" value="1"/>
</dbReference>
<dbReference type="InterPro" id="IPR018120">
    <property type="entry name" value="Glyco_hydro_1_AS"/>
</dbReference>
<evidence type="ECO:0000313" key="7">
    <source>
        <dbReference type="Proteomes" id="UP000177281"/>
    </source>
</evidence>
<dbReference type="InterPro" id="IPR017853">
    <property type="entry name" value="GH"/>
</dbReference>
<evidence type="ECO:0000313" key="6">
    <source>
        <dbReference type="EMBL" id="OGE94631.1"/>
    </source>
</evidence>
<dbReference type="Gene3D" id="3.20.20.80">
    <property type="entry name" value="Glycosidases"/>
    <property type="match status" value="1"/>
</dbReference>
<evidence type="ECO:0000256" key="4">
    <source>
        <dbReference type="PROSITE-ProRule" id="PRU10055"/>
    </source>
</evidence>
<dbReference type="STRING" id="1817841.A3B10_00565"/>
<feature type="active site" description="Nucleophile" evidence="4">
    <location>
        <position position="317"/>
    </location>
</feature>
<evidence type="ECO:0000256" key="1">
    <source>
        <dbReference type="ARBA" id="ARBA00010838"/>
    </source>
</evidence>
<evidence type="ECO:0000256" key="3">
    <source>
        <dbReference type="ARBA" id="ARBA00023295"/>
    </source>
</evidence>
<proteinExistence type="inferred from homology"/>
<name>A0A1F5PXG5_9BACT</name>
<evidence type="ECO:0008006" key="8">
    <source>
        <dbReference type="Google" id="ProtNLM"/>
    </source>
</evidence>
<evidence type="ECO:0000256" key="5">
    <source>
        <dbReference type="RuleBase" id="RU003690"/>
    </source>
</evidence>
<keyword evidence="3" id="KW-0326">Glycosidase</keyword>
<dbReference type="GO" id="GO:0008422">
    <property type="term" value="F:beta-glucosidase activity"/>
    <property type="evidence" value="ECO:0007669"/>
    <property type="project" value="TreeGrafter"/>
</dbReference>
<keyword evidence="2" id="KW-0378">Hydrolase</keyword>
<comment type="similarity">
    <text evidence="1 5">Belongs to the glycosyl hydrolase 1 family.</text>
</comment>
<sequence>MEPSQHPETNLQFPKGFLIGAAASAHQVEGNNANSDWWHFEQMGKLPKSGLACDHYNRFDDDFGIAQQIGLNAMRISIEWARIEPEEGKWSAAAIEHYKKVLRSMKDHGLTRMVTLWHWTLPKWLADKGGFETNEGVEAFARYAWFVAQNLGKEVDFWVTLNEPEIYTLLGYKQAIHPPFIRSNYLTYRVMRNLIWAHRAAFKAIKTVLGDVPVGIAKNSACYQPFRKNNFLDSFIIFVFRYLDFYLLNRIHKQLDFIGLNYYFLRKIKFDWRHLYLEMKPNDPLNFSDMGWYLFPEGIYRVLLNLKKFHKPIYVTENGLADARDDRRPKFLQDTLFWINRAIEKKVDVRGYFYWSLTDNYEWHDGFGPKFGLVAIDYQNLKRTVRPSAKIFKQIFSV</sequence>
<dbReference type="InterPro" id="IPR001360">
    <property type="entry name" value="Glyco_hydro_1"/>
</dbReference>
<dbReference type="GO" id="GO:0005975">
    <property type="term" value="P:carbohydrate metabolic process"/>
    <property type="evidence" value="ECO:0007669"/>
    <property type="project" value="InterPro"/>
</dbReference>
<dbReference type="Proteomes" id="UP000177281">
    <property type="component" value="Unassembled WGS sequence"/>
</dbReference>
<gene>
    <name evidence="6" type="ORF">A3B10_00565</name>
</gene>
<reference evidence="6 7" key="1">
    <citation type="journal article" date="2016" name="Nat. Commun.">
        <title>Thousands of microbial genomes shed light on interconnected biogeochemical processes in an aquifer system.</title>
        <authorList>
            <person name="Anantharaman K."/>
            <person name="Brown C.T."/>
            <person name="Hug L.A."/>
            <person name="Sharon I."/>
            <person name="Castelle C.J."/>
            <person name="Probst A.J."/>
            <person name="Thomas B.C."/>
            <person name="Singh A."/>
            <person name="Wilkins M.J."/>
            <person name="Karaoz U."/>
            <person name="Brodie E.L."/>
            <person name="Williams K.H."/>
            <person name="Hubbard S.S."/>
            <person name="Banfield J.F."/>
        </authorList>
    </citation>
    <scope>NUCLEOTIDE SEQUENCE [LARGE SCALE GENOMIC DNA]</scope>
</reference>
<dbReference type="Pfam" id="PF00232">
    <property type="entry name" value="Glyco_hydro_1"/>
    <property type="match status" value="2"/>
</dbReference>
<protein>
    <recommendedName>
        <fullName evidence="8">Beta-glucosidase</fullName>
    </recommendedName>
</protein>
<comment type="caution">
    <text evidence="6">The sequence shown here is derived from an EMBL/GenBank/DDBJ whole genome shotgun (WGS) entry which is preliminary data.</text>
</comment>
<dbReference type="PROSITE" id="PS00572">
    <property type="entry name" value="GLYCOSYL_HYDROL_F1_1"/>
    <property type="match status" value="1"/>
</dbReference>
<evidence type="ECO:0000256" key="2">
    <source>
        <dbReference type="ARBA" id="ARBA00022801"/>
    </source>
</evidence>
<dbReference type="PRINTS" id="PR00131">
    <property type="entry name" value="GLHYDRLASE1"/>
</dbReference>
<organism evidence="6 7">
    <name type="scientific">Candidatus Doudnabacteria bacterium RIFCSPLOWO2_01_FULL_44_21</name>
    <dbReference type="NCBI Taxonomy" id="1817841"/>
    <lineage>
        <taxon>Bacteria</taxon>
        <taxon>Candidatus Doudnaibacteriota</taxon>
    </lineage>
</organism>
<dbReference type="AlphaFoldDB" id="A0A1F5PXG5"/>